<dbReference type="InterPro" id="IPR036388">
    <property type="entry name" value="WH-like_DNA-bd_sf"/>
</dbReference>
<evidence type="ECO:0000259" key="7">
    <source>
        <dbReference type="Pfam" id="PF23559"/>
    </source>
</evidence>
<gene>
    <name evidence="9" type="ORF">Godav_024250</name>
</gene>
<dbReference type="InterPro" id="IPR038005">
    <property type="entry name" value="RX-like_CC"/>
</dbReference>
<dbReference type="InterPro" id="IPR002182">
    <property type="entry name" value="NB-ARC"/>
</dbReference>
<dbReference type="SUPFAM" id="SSF52540">
    <property type="entry name" value="P-loop containing nucleoside triphosphate hydrolases"/>
    <property type="match status" value="1"/>
</dbReference>
<evidence type="ECO:0000313" key="9">
    <source>
        <dbReference type="EMBL" id="MBA0629741.1"/>
    </source>
</evidence>
<evidence type="ECO:0000256" key="3">
    <source>
        <dbReference type="ARBA" id="ARBA00022821"/>
    </source>
</evidence>
<dbReference type="PANTHER" id="PTHR23155">
    <property type="entry name" value="DISEASE RESISTANCE PROTEIN RP"/>
    <property type="match status" value="1"/>
</dbReference>
<feature type="non-terminal residue" evidence="9">
    <location>
        <position position="1"/>
    </location>
</feature>
<dbReference type="Proteomes" id="UP000593561">
    <property type="component" value="Unassembled WGS sequence"/>
</dbReference>
<keyword evidence="10" id="KW-1185">Reference proteome</keyword>
<dbReference type="InterPro" id="IPR044974">
    <property type="entry name" value="Disease_R_plants"/>
</dbReference>
<dbReference type="InterPro" id="IPR058922">
    <property type="entry name" value="WHD_DRP"/>
</dbReference>
<dbReference type="Gene3D" id="3.80.10.10">
    <property type="entry name" value="Ribonuclease Inhibitor"/>
    <property type="match status" value="2"/>
</dbReference>
<keyword evidence="4" id="KW-0175">Coiled coil</keyword>
<dbReference type="PRINTS" id="PR00364">
    <property type="entry name" value="DISEASERSIST"/>
</dbReference>
<feature type="coiled-coil region" evidence="4">
    <location>
        <begin position="24"/>
        <end position="51"/>
    </location>
</feature>
<comment type="caution">
    <text evidence="9">The sequence shown here is derived from an EMBL/GenBank/DDBJ whole genome shotgun (WGS) entry which is preliminary data.</text>
</comment>
<evidence type="ECO:0000256" key="1">
    <source>
        <dbReference type="ARBA" id="ARBA00022737"/>
    </source>
</evidence>
<dbReference type="Pfam" id="PF23559">
    <property type="entry name" value="WHD_DRP"/>
    <property type="match status" value="1"/>
</dbReference>
<dbReference type="Pfam" id="PF00931">
    <property type="entry name" value="NB-ARC"/>
    <property type="match status" value="1"/>
</dbReference>
<dbReference type="InterPro" id="IPR055414">
    <property type="entry name" value="LRR_R13L4/SHOC2-like"/>
</dbReference>
<sequence>MAGAIVSLAVERISDLLIHEAVFLKDVKDQVESLKAELKRMECFLKDADRNPDQDERFRNRVSEIRDLAYDAEDVIDSFILECAHQGGFRGIVKRFTSIFTKPFHLHKIGVQVKVIQIKLKNISKSLPAYEISGEGEGSSSISRVQQRLRRTFSHVEEEDVISLGVSIKDVLAQLLTEDDRPHAVVSIVGMGGIGKTTLARTVYKHIDVRRHFDCLAWVSISQQCKPREVLLDVLMKVQHERASIDNLNENQLVKRLSNVLKEKQYLIVFDDIWRSEDWDILKPAFPRGKKGSKFLFTTRNKNVAIVADPCNSPIELPFLTDDESWKLFRSKAFPRNKIGSHACLEEFEKFGRQMVKKCGGLPLAIVVLGGLLATKHSLVQWEMVHRNIFNGHLRGFQHDHQYDAVHGILALSYYDLPYHLKPCFLYLSHYPEDWEISKKELIQLWIAEGFIPPSLESTEILMEDIGEQFLEELINRSLVQVVKRDYTGINVKTCRMHDLLRDLCIEKAREEKFLEIIQPPLTEFNVTLEKFMLRRIAIHPSKRHVSLKGEHLKLRSLLLFQNAELIKLHISECKNFKFLRVLNLVRRDVDKWHVSSEIGNLHHLRYLKIQGNQIILPHTIGQLKSLHTLYLQWGSKLVIPNVLFKLERLRHILLYARGSKSWMKEALQWRSRFCSNNVQTLKYIVVDRKLIENNMVLRLTNIQRLGLVFNRRKDVKPILMLLIKLHRLRSLYMEFYLGPIAISSSDLELLSQCHHLSKLELRGEIKEDLCPSHHVSKFLPPNIVKLTLCSSKMIHDPMGVLKKLPCLRILRLRDNAYVGAKMVCSIHGFPQLDSLEMISLRELKEWEIEEGAMPRLRNLYFNDIYNLKMIPEGLRYITTLQELKLTDMRRSLEEKIQVKNGTKGEDFYKELTLRKALSRDRQLLCWKNHHSSMKLIMFPLHVIM</sequence>
<dbReference type="FunFam" id="1.10.8.430:FF:000003">
    <property type="entry name" value="Probable disease resistance protein At5g66910"/>
    <property type="match status" value="1"/>
</dbReference>
<dbReference type="InterPro" id="IPR027417">
    <property type="entry name" value="P-loop_NTPase"/>
</dbReference>
<evidence type="ECO:0000259" key="8">
    <source>
        <dbReference type="Pfam" id="PF23598"/>
    </source>
</evidence>
<feature type="domain" description="Disease resistance protein winged helix" evidence="7">
    <location>
        <begin position="431"/>
        <end position="505"/>
    </location>
</feature>
<keyword evidence="2" id="KW-0547">Nucleotide-binding</keyword>
<name>A0A7J8SUE0_GOSDV</name>
<dbReference type="Pfam" id="PF23598">
    <property type="entry name" value="LRR_14"/>
    <property type="match status" value="1"/>
</dbReference>
<dbReference type="InterPro" id="IPR032675">
    <property type="entry name" value="LRR_dom_sf"/>
</dbReference>
<keyword evidence="1" id="KW-0677">Repeat</keyword>
<dbReference type="InterPro" id="IPR041118">
    <property type="entry name" value="Rx_N"/>
</dbReference>
<proteinExistence type="predicted"/>
<dbReference type="GO" id="GO:0043531">
    <property type="term" value="F:ADP binding"/>
    <property type="evidence" value="ECO:0007669"/>
    <property type="project" value="InterPro"/>
</dbReference>
<evidence type="ECO:0000313" key="10">
    <source>
        <dbReference type="Proteomes" id="UP000593561"/>
    </source>
</evidence>
<dbReference type="GO" id="GO:0098542">
    <property type="term" value="P:defense response to other organism"/>
    <property type="evidence" value="ECO:0007669"/>
    <property type="project" value="TreeGrafter"/>
</dbReference>
<evidence type="ECO:0000256" key="2">
    <source>
        <dbReference type="ARBA" id="ARBA00022741"/>
    </source>
</evidence>
<dbReference type="CDD" id="cd14798">
    <property type="entry name" value="RX-CC_like"/>
    <property type="match status" value="1"/>
</dbReference>
<dbReference type="FunFam" id="3.40.50.300:FF:001091">
    <property type="entry name" value="Probable disease resistance protein At1g61300"/>
    <property type="match status" value="1"/>
</dbReference>
<feature type="domain" description="Disease resistance R13L4/SHOC-2-like LRR" evidence="8">
    <location>
        <begin position="554"/>
        <end position="886"/>
    </location>
</feature>
<dbReference type="Pfam" id="PF18052">
    <property type="entry name" value="Rx_N"/>
    <property type="match status" value="1"/>
</dbReference>
<dbReference type="AlphaFoldDB" id="A0A7J8SUE0"/>
<dbReference type="Gene3D" id="1.10.10.10">
    <property type="entry name" value="Winged helix-like DNA-binding domain superfamily/Winged helix DNA-binding domain"/>
    <property type="match status" value="1"/>
</dbReference>
<dbReference type="Gene3D" id="1.20.5.4130">
    <property type="match status" value="1"/>
</dbReference>
<feature type="domain" description="NB-ARC" evidence="5">
    <location>
        <begin position="171"/>
        <end position="337"/>
    </location>
</feature>
<reference evidence="9 10" key="1">
    <citation type="journal article" date="2019" name="Genome Biol. Evol.">
        <title>Insights into the evolution of the New World diploid cottons (Gossypium, subgenus Houzingenia) based on genome sequencing.</title>
        <authorList>
            <person name="Grover C.E."/>
            <person name="Arick M.A. 2nd"/>
            <person name="Thrash A."/>
            <person name="Conover J.L."/>
            <person name="Sanders W.S."/>
            <person name="Peterson D.G."/>
            <person name="Frelichowski J.E."/>
            <person name="Scheffler J.A."/>
            <person name="Scheffler B.E."/>
            <person name="Wendel J.F."/>
        </authorList>
    </citation>
    <scope>NUCLEOTIDE SEQUENCE [LARGE SCALE GENOMIC DNA]</scope>
    <source>
        <strain evidence="9">27</strain>
        <tissue evidence="9">Leaf</tissue>
    </source>
</reference>
<organism evidence="9 10">
    <name type="scientific">Gossypium davidsonii</name>
    <name type="common">Davidson's cotton</name>
    <name type="synonym">Gossypium klotzschianum subsp. davidsonii</name>
    <dbReference type="NCBI Taxonomy" id="34287"/>
    <lineage>
        <taxon>Eukaryota</taxon>
        <taxon>Viridiplantae</taxon>
        <taxon>Streptophyta</taxon>
        <taxon>Embryophyta</taxon>
        <taxon>Tracheophyta</taxon>
        <taxon>Spermatophyta</taxon>
        <taxon>Magnoliopsida</taxon>
        <taxon>eudicotyledons</taxon>
        <taxon>Gunneridae</taxon>
        <taxon>Pentapetalae</taxon>
        <taxon>rosids</taxon>
        <taxon>malvids</taxon>
        <taxon>Malvales</taxon>
        <taxon>Malvaceae</taxon>
        <taxon>Malvoideae</taxon>
        <taxon>Gossypium</taxon>
    </lineage>
</organism>
<protein>
    <submittedName>
        <fullName evidence="9">Uncharacterized protein</fullName>
    </submittedName>
</protein>
<dbReference type="InterPro" id="IPR042197">
    <property type="entry name" value="Apaf_helical"/>
</dbReference>
<evidence type="ECO:0000259" key="5">
    <source>
        <dbReference type="Pfam" id="PF00931"/>
    </source>
</evidence>
<dbReference type="Gene3D" id="3.40.50.300">
    <property type="entry name" value="P-loop containing nucleotide triphosphate hydrolases"/>
    <property type="match status" value="1"/>
</dbReference>
<accession>A0A7J8SUE0</accession>
<dbReference type="FunFam" id="1.10.10.10:FF:000322">
    <property type="entry name" value="Probable disease resistance protein At1g63360"/>
    <property type="match status" value="1"/>
</dbReference>
<keyword evidence="3" id="KW-0611">Plant defense</keyword>
<dbReference type="Gene3D" id="1.10.8.430">
    <property type="entry name" value="Helical domain of apoptotic protease-activating factors"/>
    <property type="match status" value="1"/>
</dbReference>
<dbReference type="PANTHER" id="PTHR23155:SF1185">
    <property type="entry name" value="DISEASE RESISTANCE RPP8-LIKE PROTEIN 3-RELATED"/>
    <property type="match status" value="1"/>
</dbReference>
<evidence type="ECO:0000256" key="4">
    <source>
        <dbReference type="SAM" id="Coils"/>
    </source>
</evidence>
<feature type="domain" description="Disease resistance N-terminal" evidence="6">
    <location>
        <begin position="5"/>
        <end position="87"/>
    </location>
</feature>
<evidence type="ECO:0000259" key="6">
    <source>
        <dbReference type="Pfam" id="PF18052"/>
    </source>
</evidence>
<dbReference type="EMBL" id="JABFAC010000011">
    <property type="protein sequence ID" value="MBA0629741.1"/>
    <property type="molecule type" value="Genomic_DNA"/>
</dbReference>
<dbReference type="SUPFAM" id="SSF52058">
    <property type="entry name" value="L domain-like"/>
    <property type="match status" value="1"/>
</dbReference>